<organism evidence="1 2">
    <name type="scientific">Lentinula aff. lateritia</name>
    <dbReference type="NCBI Taxonomy" id="2804960"/>
    <lineage>
        <taxon>Eukaryota</taxon>
        <taxon>Fungi</taxon>
        <taxon>Dikarya</taxon>
        <taxon>Basidiomycota</taxon>
        <taxon>Agaricomycotina</taxon>
        <taxon>Agaricomycetes</taxon>
        <taxon>Agaricomycetidae</taxon>
        <taxon>Agaricales</taxon>
        <taxon>Marasmiineae</taxon>
        <taxon>Omphalotaceae</taxon>
        <taxon>Lentinula</taxon>
    </lineage>
</organism>
<dbReference type="EMBL" id="MU795240">
    <property type="protein sequence ID" value="KAJ3808201.1"/>
    <property type="molecule type" value="Genomic_DNA"/>
</dbReference>
<comment type="caution">
    <text evidence="1">The sequence shown here is derived from an EMBL/GenBank/DDBJ whole genome shotgun (WGS) entry which is preliminary data.</text>
</comment>
<protein>
    <submittedName>
        <fullName evidence="1">P-loop containing nucleoside triphosphate hydrolase protein</fullName>
    </submittedName>
</protein>
<gene>
    <name evidence="1" type="ORF">F5876DRAFT_78952</name>
</gene>
<keyword evidence="1" id="KW-0378">Hydrolase</keyword>
<keyword evidence="2" id="KW-1185">Reference proteome</keyword>
<reference evidence="1" key="1">
    <citation type="submission" date="2022-09" db="EMBL/GenBank/DDBJ databases">
        <title>A Global Phylogenomic Analysis of the Shiitake Genus Lentinula.</title>
        <authorList>
            <consortium name="DOE Joint Genome Institute"/>
            <person name="Sierra-Patev S."/>
            <person name="Min B."/>
            <person name="Naranjo-Ortiz M."/>
            <person name="Looney B."/>
            <person name="Konkel Z."/>
            <person name="Slot J.C."/>
            <person name="Sakamoto Y."/>
            <person name="Steenwyk J.L."/>
            <person name="Rokas A."/>
            <person name="Carro J."/>
            <person name="Camarero S."/>
            <person name="Ferreira P."/>
            <person name="Molpeceres G."/>
            <person name="Ruiz-Duenas F.J."/>
            <person name="Serrano A."/>
            <person name="Henrissat B."/>
            <person name="Drula E."/>
            <person name="Hughes K.W."/>
            <person name="Mata J.L."/>
            <person name="Ishikawa N.K."/>
            <person name="Vargas-Isla R."/>
            <person name="Ushijima S."/>
            <person name="Smith C.A."/>
            <person name="Ahrendt S."/>
            <person name="Andreopoulos W."/>
            <person name="He G."/>
            <person name="Labutti K."/>
            <person name="Lipzen A."/>
            <person name="Ng V."/>
            <person name="Riley R."/>
            <person name="Sandor L."/>
            <person name="Barry K."/>
            <person name="Martinez A.T."/>
            <person name="Xiao Y."/>
            <person name="Gibbons J.G."/>
            <person name="Terashima K."/>
            <person name="Grigoriev I.V."/>
            <person name="Hibbett D.S."/>
        </authorList>
    </citation>
    <scope>NUCLEOTIDE SEQUENCE</scope>
    <source>
        <strain evidence="1">TMI1499</strain>
    </source>
</reference>
<sequence length="476" mass="51667">MSLASLTALSASQKALLKRGKIVTISDLILTPVQDISRRCRVSPLEINAIVDTVCRAHPIRASTLDDLLSPPNLFGICTSGDACLDAVVGGGFRTGMIWEVVGESAAGKTQLALRMSLLVQLSNEFGGLGGSACYLLTSGKLPTSRIMQISQHHPLLASSGQCSLDDIHTMSVPSIDFLVHALSSLLPDFIKLKSEQNRSDPTIKPVRLVVIDALGELFHSSGKTSTQTLVQRAQNVTEISAYLHSAASRFGIVVIVLNEVVDAFEREPDNEEAPVIGLSYAEQSKWFARAHSLPGENRKEASLGLVWANQVNARIMMSRTGRRRYTSFDRSATQKRQKTSNGYHTGNTLTEDPERLELVRRLSIVFSSVSDPGSLDYVVDSAGIIVLQEEEQESSRETTANEPTALPSVALPPAMSSSQIAPLDAGVVESETAVHIDLPPEPNVAPEDEDEWEAFWEKDEITEEMYLAASSNADE</sequence>
<evidence type="ECO:0000313" key="2">
    <source>
        <dbReference type="Proteomes" id="UP001163835"/>
    </source>
</evidence>
<proteinExistence type="predicted"/>
<name>A0ACC1TUE7_9AGAR</name>
<dbReference type="Proteomes" id="UP001163835">
    <property type="component" value="Unassembled WGS sequence"/>
</dbReference>
<evidence type="ECO:0000313" key="1">
    <source>
        <dbReference type="EMBL" id="KAJ3808201.1"/>
    </source>
</evidence>
<accession>A0ACC1TUE7</accession>